<dbReference type="EMBL" id="JBDKXB010000041">
    <property type="protein sequence ID" value="MEY6434095.1"/>
    <property type="molecule type" value="Genomic_DNA"/>
</dbReference>
<feature type="binding site" evidence="9">
    <location>
        <position position="227"/>
    </location>
    <ligand>
        <name>ATP</name>
        <dbReference type="ChEBI" id="CHEBI:30616"/>
    </ligand>
</feature>
<dbReference type="InterPro" id="IPR027417">
    <property type="entry name" value="P-loop_NTPase"/>
</dbReference>
<feature type="domain" description="AAA+ ATPase" evidence="10">
    <location>
        <begin position="60"/>
        <end position="187"/>
    </location>
</feature>
<dbReference type="EC" id="3.6.4.-" evidence="9"/>
<proteinExistence type="inferred from homology"/>
<dbReference type="PANTHER" id="PTHR42848">
    <property type="match status" value="1"/>
</dbReference>
<dbReference type="SUPFAM" id="SSF46785">
    <property type="entry name" value="Winged helix' DNA-binding domain"/>
    <property type="match status" value="1"/>
</dbReference>
<comment type="caution">
    <text evidence="11">The sequence shown here is derived from an EMBL/GenBank/DDBJ whole genome shotgun (WGS) entry which is preliminary data.</text>
</comment>
<keyword evidence="3 9" id="KW-0227">DNA damage</keyword>
<keyword evidence="8 9" id="KW-0234">DNA repair</keyword>
<evidence type="ECO:0000256" key="5">
    <source>
        <dbReference type="ARBA" id="ARBA00022840"/>
    </source>
</evidence>
<organism evidence="11 12">
    <name type="scientific">Thioalkalicoccus limnaeus</name>
    <dbReference type="NCBI Taxonomy" id="120681"/>
    <lineage>
        <taxon>Bacteria</taxon>
        <taxon>Pseudomonadati</taxon>
        <taxon>Pseudomonadota</taxon>
        <taxon>Gammaproteobacteria</taxon>
        <taxon>Chromatiales</taxon>
        <taxon>Chromatiaceae</taxon>
        <taxon>Thioalkalicoccus</taxon>
    </lineage>
</organism>
<dbReference type="RefSeq" id="WP_369668476.1">
    <property type="nucleotide sequence ID" value="NZ_JBDKXB010000041.1"/>
</dbReference>
<dbReference type="GO" id="GO:0003678">
    <property type="term" value="F:DNA helicase activity"/>
    <property type="evidence" value="ECO:0007669"/>
    <property type="project" value="UniProtKB-EC"/>
</dbReference>
<dbReference type="InterPro" id="IPR008824">
    <property type="entry name" value="RuvB-like_N"/>
</dbReference>
<comment type="similarity">
    <text evidence="9">Belongs to the RuvB family.</text>
</comment>
<feature type="binding site" evidence="9">
    <location>
        <position position="319"/>
    </location>
    <ligand>
        <name>DNA</name>
        <dbReference type="ChEBI" id="CHEBI:16991"/>
    </ligand>
</feature>
<evidence type="ECO:0000256" key="6">
    <source>
        <dbReference type="ARBA" id="ARBA00023125"/>
    </source>
</evidence>
<dbReference type="HAMAP" id="MF_00016">
    <property type="entry name" value="DNA_HJ_migration_RuvB"/>
    <property type="match status" value="1"/>
</dbReference>
<keyword evidence="6 9" id="KW-0238">DNA-binding</keyword>
<dbReference type="NCBIfam" id="TIGR00635">
    <property type="entry name" value="ruvB"/>
    <property type="match status" value="1"/>
</dbReference>
<feature type="binding site" evidence="9">
    <location>
        <begin position="137"/>
        <end position="139"/>
    </location>
    <ligand>
        <name>ATP</name>
        <dbReference type="ChEBI" id="CHEBI:30616"/>
    </ligand>
</feature>
<comment type="caution">
    <text evidence="9">Lacks conserved residue(s) required for the propagation of feature annotation.</text>
</comment>
<keyword evidence="4 9" id="KW-0378">Hydrolase</keyword>
<feature type="binding site" evidence="9">
    <location>
        <position position="324"/>
    </location>
    <ligand>
        <name>DNA</name>
        <dbReference type="ChEBI" id="CHEBI:16991"/>
    </ligand>
</feature>
<evidence type="ECO:0000313" key="11">
    <source>
        <dbReference type="EMBL" id="MEY6434095.1"/>
    </source>
</evidence>
<keyword evidence="2 9" id="KW-0547">Nucleotide-binding</keyword>
<feature type="binding site" evidence="9">
    <location>
        <position position="30"/>
    </location>
    <ligand>
        <name>ATP</name>
        <dbReference type="ChEBI" id="CHEBI:30616"/>
    </ligand>
</feature>
<comment type="catalytic activity">
    <reaction evidence="9">
        <text>ATP + H2O = ADP + phosphate + H(+)</text>
        <dbReference type="Rhea" id="RHEA:13065"/>
        <dbReference type="ChEBI" id="CHEBI:15377"/>
        <dbReference type="ChEBI" id="CHEBI:15378"/>
        <dbReference type="ChEBI" id="CHEBI:30616"/>
        <dbReference type="ChEBI" id="CHEBI:43474"/>
        <dbReference type="ChEBI" id="CHEBI:456216"/>
    </reaction>
</comment>
<protein>
    <recommendedName>
        <fullName evidence="9">Holliday junction branch migration complex subunit RuvB</fullName>
        <ecNumber evidence="9">3.6.4.-</ecNumber>
    </recommendedName>
</protein>
<dbReference type="InterPro" id="IPR036388">
    <property type="entry name" value="WH-like_DNA-bd_sf"/>
</dbReference>
<evidence type="ECO:0000256" key="2">
    <source>
        <dbReference type="ARBA" id="ARBA00022741"/>
    </source>
</evidence>
<evidence type="ECO:0000256" key="9">
    <source>
        <dbReference type="HAMAP-Rule" id="MF_00016"/>
    </source>
</evidence>
<dbReference type="Pfam" id="PF05496">
    <property type="entry name" value="RuvB_N"/>
    <property type="match status" value="1"/>
</dbReference>
<feature type="binding site" evidence="9">
    <location>
        <position position="74"/>
    </location>
    <ligand>
        <name>ATP</name>
        <dbReference type="ChEBI" id="CHEBI:30616"/>
    </ligand>
</feature>
<keyword evidence="7 9" id="KW-0233">DNA recombination</keyword>
<evidence type="ECO:0000256" key="8">
    <source>
        <dbReference type="ARBA" id="ARBA00023204"/>
    </source>
</evidence>
<dbReference type="PANTHER" id="PTHR42848:SF1">
    <property type="entry name" value="HOLLIDAY JUNCTION BRANCH MIGRATION COMPLEX SUBUNIT RUVB"/>
    <property type="match status" value="1"/>
</dbReference>
<comment type="domain">
    <text evidence="9">Has 3 domains, the large (RuvB-L) and small ATPase (RuvB-S) domains and the C-terminal head (RuvB-H) domain. The head domain binds DNA, while the ATPase domains jointly bind ATP, ADP or are empty depending on the state of the subunit in the translocation cycle. During a single DNA translocation step the structure of each domain remains the same, but their relative positions change.</text>
</comment>
<name>A0ABV4BNP5_9GAMM</name>
<feature type="region of interest" description="Head domain (RuvB-H)" evidence="9">
    <location>
        <begin position="264"/>
        <end position="359"/>
    </location>
</feature>
<keyword evidence="12" id="KW-1185">Reference proteome</keyword>
<dbReference type="InterPro" id="IPR008823">
    <property type="entry name" value="RuvB_wg_C"/>
</dbReference>
<feature type="binding site" evidence="9">
    <location>
        <position position="76"/>
    </location>
    <ligand>
        <name>ATP</name>
        <dbReference type="ChEBI" id="CHEBI:30616"/>
    </ligand>
</feature>
<keyword evidence="11" id="KW-0347">Helicase</keyword>
<dbReference type="InterPro" id="IPR003593">
    <property type="entry name" value="AAA+_ATPase"/>
</dbReference>
<dbReference type="InterPro" id="IPR036390">
    <property type="entry name" value="WH_DNA-bd_sf"/>
</dbReference>
<dbReference type="Pfam" id="PF05491">
    <property type="entry name" value="WHD_RuvB"/>
    <property type="match status" value="1"/>
</dbReference>
<evidence type="ECO:0000256" key="4">
    <source>
        <dbReference type="ARBA" id="ARBA00022801"/>
    </source>
</evidence>
<dbReference type="Gene3D" id="1.10.8.60">
    <property type="match status" value="1"/>
</dbReference>
<reference evidence="11 12" key="1">
    <citation type="submission" date="2024-05" db="EMBL/GenBank/DDBJ databases">
        <title>Genome Sequence and Characterization of the New Strain Purple Sulfur Bacterium of Genus Thioalkalicoccus.</title>
        <authorList>
            <person name="Bryantseva I.A."/>
            <person name="Kyndt J.A."/>
            <person name="Imhoff J.F."/>
        </authorList>
    </citation>
    <scope>NUCLEOTIDE SEQUENCE [LARGE SCALE GENOMIC DNA]</scope>
    <source>
        <strain evidence="11 12">Um2</strain>
    </source>
</reference>
<evidence type="ECO:0000256" key="3">
    <source>
        <dbReference type="ARBA" id="ARBA00022763"/>
    </source>
</evidence>
<dbReference type="SUPFAM" id="SSF52540">
    <property type="entry name" value="P-loop containing nucleoside triphosphate hydrolases"/>
    <property type="match status" value="1"/>
</dbReference>
<dbReference type="Gene3D" id="1.10.10.10">
    <property type="entry name" value="Winged helix-like DNA-binding domain superfamily/Winged helix DNA-binding domain"/>
    <property type="match status" value="1"/>
</dbReference>
<dbReference type="Proteomes" id="UP001564408">
    <property type="component" value="Unassembled WGS sequence"/>
</dbReference>
<sequence>MAVRPAVKEAARLIGPEAASDDQAVDRAIRPRRLADYVGQPAVCEQMEIFIGAARGRGEALDHLLIFGPPGLGKTTLAHIVAHEMGVNLRQTSGPVLEKPGDLAALLTNLDPGDVLFVDEIHRLSPVVEEVLYPALEDFQLDIMIGEGPAARSIKLDLPPFTLVGATTRAGLLTSPLRDRFGIVQRLEYYAVEDLARIVARSAAILGIPTETEGAAEIARRSRGTPRIANRLLRRVRDYAQVKADGRISATVADRALRLLKVDGLGFDHMDRRLLQAVIEKFDGGPVGVESLAAAIGEERGTIEDVLEPYLIQQGFLMRTPRGRVATPAAYGHFGLVPPAGRVEPLVTMDLFAARDSDG</sequence>
<comment type="function">
    <text evidence="9">The RuvA-RuvB-RuvC complex processes Holliday junction (HJ) DNA during genetic recombination and DNA repair, while the RuvA-RuvB complex plays an important role in the rescue of blocked DNA replication forks via replication fork reversal (RFR). RuvA specifically binds to HJ cruciform DNA, conferring on it an open structure. The RuvB hexamer acts as an ATP-dependent pump, pulling dsDNA into and through the RuvAB complex. RuvB forms 2 homohexamers on either side of HJ DNA bound by 1 or 2 RuvA tetramers; 4 subunits per hexamer contact DNA at a time. Coordinated motions by a converter formed by DNA-disengaged RuvB subunits stimulates ATP hydrolysis and nucleotide exchange. Immobilization of the converter enables RuvB to convert the ATP-contained energy into a lever motion, pulling 2 nucleotides of DNA out of the RuvA tetramer per ATP hydrolyzed, thus driving DNA branch migration. The RuvB motors rotate together with the DNA substrate, which together with the progressing nucleotide cycle form the mechanistic basis for DNA recombination by continuous HJ branch migration. Branch migration allows RuvC to scan DNA until it finds its consensus sequence, where it cleaves and resolves cruciform DNA.</text>
</comment>
<evidence type="ECO:0000256" key="7">
    <source>
        <dbReference type="ARBA" id="ARBA00023172"/>
    </source>
</evidence>
<dbReference type="InterPro" id="IPR004605">
    <property type="entry name" value="DNA_helicase_Holl-junc_RuvB"/>
</dbReference>
<feature type="binding site" evidence="9">
    <location>
        <position position="75"/>
    </location>
    <ligand>
        <name>Mg(2+)</name>
        <dbReference type="ChEBI" id="CHEBI:18420"/>
    </ligand>
</feature>
<feature type="binding site" evidence="9">
    <location>
        <position position="180"/>
    </location>
    <ligand>
        <name>ATP</name>
        <dbReference type="ChEBI" id="CHEBI:30616"/>
    </ligand>
</feature>
<dbReference type="Gene3D" id="3.40.50.300">
    <property type="entry name" value="P-loop containing nucleotide triphosphate hydrolases"/>
    <property type="match status" value="1"/>
</dbReference>
<feature type="binding site" evidence="9">
    <location>
        <position position="29"/>
    </location>
    <ligand>
        <name>ATP</name>
        <dbReference type="ChEBI" id="CHEBI:30616"/>
    </ligand>
</feature>
<dbReference type="CDD" id="cd00009">
    <property type="entry name" value="AAA"/>
    <property type="match status" value="1"/>
</dbReference>
<feature type="binding site" evidence="9">
    <location>
        <position position="71"/>
    </location>
    <ligand>
        <name>ATP</name>
        <dbReference type="ChEBI" id="CHEBI:30616"/>
    </ligand>
</feature>
<gene>
    <name evidence="9 11" type="primary">ruvB</name>
    <name evidence="11" type="ORF">ABC977_16955</name>
</gene>
<dbReference type="Pfam" id="PF17864">
    <property type="entry name" value="AAA_lid_4"/>
    <property type="match status" value="1"/>
</dbReference>
<feature type="binding site" evidence="9">
    <location>
        <position position="190"/>
    </location>
    <ligand>
        <name>ATP</name>
        <dbReference type="ChEBI" id="CHEBI:30616"/>
    </ligand>
</feature>
<dbReference type="GO" id="GO:0016787">
    <property type="term" value="F:hydrolase activity"/>
    <property type="evidence" value="ECO:0007669"/>
    <property type="project" value="UniProtKB-KW"/>
</dbReference>
<evidence type="ECO:0000259" key="10">
    <source>
        <dbReference type="SMART" id="SM00382"/>
    </source>
</evidence>
<feature type="region of interest" description="Large ATPase domain (RuvB-L)" evidence="9">
    <location>
        <begin position="10"/>
        <end position="190"/>
    </location>
</feature>
<feature type="binding site" evidence="9">
    <location>
        <position position="75"/>
    </location>
    <ligand>
        <name>ATP</name>
        <dbReference type="ChEBI" id="CHEBI:30616"/>
    </ligand>
</feature>
<keyword evidence="5 9" id="KW-0067">ATP-binding</keyword>
<comment type="subcellular location">
    <subcellularLocation>
        <location evidence="9">Cytoplasm</location>
    </subcellularLocation>
</comment>
<accession>A0ABV4BNP5</accession>
<dbReference type="InterPro" id="IPR041445">
    <property type="entry name" value="AAA_lid_4"/>
</dbReference>
<dbReference type="SMART" id="SM00382">
    <property type="entry name" value="AAA"/>
    <property type="match status" value="1"/>
</dbReference>
<comment type="subunit">
    <text evidence="9">Homohexamer. Forms an RuvA(8)-RuvB(12)-Holliday junction (HJ) complex. HJ DNA is sandwiched between 2 RuvA tetramers; dsDNA enters through RuvA and exits via RuvB. An RuvB hexamer assembles on each DNA strand where it exits the tetramer. Each RuvB hexamer is contacted by two RuvA subunits (via domain III) on 2 adjacent RuvB subunits; this complex drives branch migration. In the full resolvosome a probable DNA-RuvA(4)-RuvB(12)-RuvC(2) complex forms which resolves the HJ.</text>
</comment>
<dbReference type="NCBIfam" id="NF000868">
    <property type="entry name" value="PRK00080.1"/>
    <property type="match status" value="1"/>
</dbReference>
<keyword evidence="1 9" id="KW-0963">Cytoplasm</keyword>
<feature type="binding site" evidence="9">
    <location>
        <position position="300"/>
    </location>
    <ligand>
        <name>DNA</name>
        <dbReference type="ChEBI" id="CHEBI:16991"/>
    </ligand>
</feature>
<feature type="region of interest" description="Small ATPAse domain (RuvB-S)" evidence="9">
    <location>
        <begin position="191"/>
        <end position="261"/>
    </location>
</feature>
<evidence type="ECO:0000313" key="12">
    <source>
        <dbReference type="Proteomes" id="UP001564408"/>
    </source>
</evidence>
<evidence type="ECO:0000256" key="1">
    <source>
        <dbReference type="ARBA" id="ARBA00022490"/>
    </source>
</evidence>